<keyword evidence="1" id="KW-0812">Transmembrane</keyword>
<keyword evidence="1" id="KW-1133">Transmembrane helix</keyword>
<name>A0AAF3EKC9_9BILA</name>
<reference evidence="3" key="1">
    <citation type="submission" date="2024-02" db="UniProtKB">
        <authorList>
            <consortium name="WormBaseParasite"/>
        </authorList>
    </citation>
    <scope>IDENTIFICATION</scope>
</reference>
<dbReference type="AlphaFoldDB" id="A0AAF3EKC9"/>
<keyword evidence="1" id="KW-0472">Membrane</keyword>
<evidence type="ECO:0000256" key="1">
    <source>
        <dbReference type="SAM" id="Phobius"/>
    </source>
</evidence>
<dbReference type="Proteomes" id="UP000887575">
    <property type="component" value="Unassembled WGS sequence"/>
</dbReference>
<evidence type="ECO:0000313" key="3">
    <source>
        <dbReference type="WBParaSite" id="MBELARI_LOCUS14478"/>
    </source>
</evidence>
<organism evidence="2 3">
    <name type="scientific">Mesorhabditis belari</name>
    <dbReference type="NCBI Taxonomy" id="2138241"/>
    <lineage>
        <taxon>Eukaryota</taxon>
        <taxon>Metazoa</taxon>
        <taxon>Ecdysozoa</taxon>
        <taxon>Nematoda</taxon>
        <taxon>Chromadorea</taxon>
        <taxon>Rhabditida</taxon>
        <taxon>Rhabditina</taxon>
        <taxon>Rhabditomorpha</taxon>
        <taxon>Rhabditoidea</taxon>
        <taxon>Rhabditidae</taxon>
        <taxon>Mesorhabditinae</taxon>
        <taxon>Mesorhabditis</taxon>
    </lineage>
</organism>
<dbReference type="InterPro" id="IPR052854">
    <property type="entry name" value="Serpentine_rcpt_epsilon"/>
</dbReference>
<keyword evidence="2" id="KW-1185">Reference proteome</keyword>
<sequence>MLNLRHAFHPFFSFYFTSLLFLYIACMSAAYVVEYALMAQALISLLCIFILYFVNLHRTKKLTKCGGGELTLRYQLAENIKAMKTLIPFLLLDNMITWNDQLFDLLFEVNYLQPPILCTKSTNNLLFLISTTSTWSKTFYALIMQSTYEWQLIALIQKIMELF</sequence>
<dbReference type="PANTHER" id="PTHR47518">
    <property type="entry name" value="SERPENTINE RECEPTOR CLASS EPSILON-13-RELATED"/>
    <property type="match status" value="1"/>
</dbReference>
<feature type="transmembrane region" description="Helical" evidence="1">
    <location>
        <begin position="12"/>
        <end position="31"/>
    </location>
</feature>
<dbReference type="WBParaSite" id="MBELARI_LOCUS14478">
    <property type="protein sequence ID" value="MBELARI_LOCUS14478"/>
    <property type="gene ID" value="MBELARI_LOCUS14478"/>
</dbReference>
<dbReference type="PANTHER" id="PTHR47518:SF9">
    <property type="entry name" value="SERPENTINE RECEPTOR, CLASS T"/>
    <property type="match status" value="1"/>
</dbReference>
<protein>
    <submittedName>
        <fullName evidence="3">Uncharacterized protein</fullName>
    </submittedName>
</protein>
<feature type="transmembrane region" description="Helical" evidence="1">
    <location>
        <begin position="37"/>
        <end position="54"/>
    </location>
</feature>
<accession>A0AAF3EKC9</accession>
<proteinExistence type="predicted"/>
<evidence type="ECO:0000313" key="2">
    <source>
        <dbReference type="Proteomes" id="UP000887575"/>
    </source>
</evidence>